<reference evidence="1 2" key="1">
    <citation type="journal article" date="2018" name="J Appl Environ Microbiol">
        <title>The gut symbionts Lactobacillus reuteri R2lc and 2010 encode a polyketide synthase cluster that activates the mammalian aryl-hydrocarbon receptor.</title>
        <authorList>
            <person name="Ozcam M."/>
            <person name="Roos S."/>
            <person name="Van Pijkeren J.P."/>
        </authorList>
    </citation>
    <scope>NUCLEOTIDE SEQUENCE [LARGE SCALE GENOMIC DNA]</scope>
    <source>
        <strain evidence="1 2">R2lc</strain>
    </source>
</reference>
<comment type="caution">
    <text evidence="1">The sequence shown here is derived from an EMBL/GenBank/DDBJ whole genome shotgun (WGS) entry which is preliminary data.</text>
</comment>
<dbReference type="EMBL" id="PTLS01000035">
    <property type="protein sequence ID" value="RMX24909.1"/>
    <property type="molecule type" value="Genomic_DNA"/>
</dbReference>
<evidence type="ECO:0000313" key="1">
    <source>
        <dbReference type="EMBL" id="RMX24909.1"/>
    </source>
</evidence>
<organism evidence="1 2">
    <name type="scientific">Limosilactobacillus reuteri</name>
    <name type="common">Lactobacillus reuteri</name>
    <dbReference type="NCBI Taxonomy" id="1598"/>
    <lineage>
        <taxon>Bacteria</taxon>
        <taxon>Bacillati</taxon>
        <taxon>Bacillota</taxon>
        <taxon>Bacilli</taxon>
        <taxon>Lactobacillales</taxon>
        <taxon>Lactobacillaceae</taxon>
        <taxon>Limosilactobacillus</taxon>
    </lineage>
</organism>
<dbReference type="AlphaFoldDB" id="A0A3M6SBR4"/>
<gene>
    <name evidence="1" type="ORF">C5O77_07200</name>
</gene>
<dbReference type="SUPFAM" id="SSF51161">
    <property type="entry name" value="Trimeric LpxA-like enzymes"/>
    <property type="match status" value="1"/>
</dbReference>
<accession>A0A3M6SBR4</accession>
<protein>
    <submittedName>
        <fullName evidence="1">Serine acetyltransferase</fullName>
    </submittedName>
</protein>
<dbReference type="GO" id="GO:0016740">
    <property type="term" value="F:transferase activity"/>
    <property type="evidence" value="ECO:0007669"/>
    <property type="project" value="UniProtKB-KW"/>
</dbReference>
<name>A0A3M6SBR4_LIMRT</name>
<dbReference type="PANTHER" id="PTHR42811">
    <property type="entry name" value="SERINE ACETYLTRANSFERASE"/>
    <property type="match status" value="1"/>
</dbReference>
<dbReference type="Proteomes" id="UP000276940">
    <property type="component" value="Unassembled WGS sequence"/>
</dbReference>
<dbReference type="Gene3D" id="2.160.10.10">
    <property type="entry name" value="Hexapeptide repeat proteins"/>
    <property type="match status" value="1"/>
</dbReference>
<dbReference type="Pfam" id="PF00132">
    <property type="entry name" value="Hexapep"/>
    <property type="match status" value="1"/>
</dbReference>
<dbReference type="InterPro" id="IPR011004">
    <property type="entry name" value="Trimer_LpxA-like_sf"/>
</dbReference>
<dbReference type="InterPro" id="IPR001451">
    <property type="entry name" value="Hexapep"/>
</dbReference>
<keyword evidence="1" id="KW-0808">Transferase</keyword>
<dbReference type="RefSeq" id="WP_124216383.1">
    <property type="nucleotide sequence ID" value="NZ_PTLS01000035.1"/>
</dbReference>
<proteinExistence type="predicted"/>
<evidence type="ECO:0000313" key="2">
    <source>
        <dbReference type="Proteomes" id="UP000276940"/>
    </source>
</evidence>
<sequence>MKKNMIYKDNNFFNEIPLKRRIKLHIVNDHWVVIKRYFILLRKAEYYNQKKTFINRIMSLWFTRRKNRLGIKLGFYIPINTTDPGITVWHNGTVVINGDAHIGTGCIFHGNNCIGNNGKDLKAPIIGNNVELGVGASIIGGVKIANNVKIGAGAVVLSSCEEEGVTLVGIPARKISGEKK</sequence>